<proteinExistence type="predicted"/>
<evidence type="ECO:0000313" key="2">
    <source>
        <dbReference type="Proteomes" id="UP000007753"/>
    </source>
</evidence>
<gene>
    <name evidence="1" type="ordered locus">SJA_C1-09890</name>
</gene>
<dbReference type="eggNOG" id="ENOG50318Y6">
    <property type="taxonomic scope" value="Bacteria"/>
</dbReference>
<sequence length="63" mass="7018">MEIREDLVKGAKGAAAYLGPAVTERAVYRLVETQRLPVIRMGKTMFFRKSELDAAFRSETANG</sequence>
<name>D4YZP1_SPHIU</name>
<organism evidence="1 2">
    <name type="scientific">Sphingobium indicum (strain DSM 16413 / CCM 7287 / MTCC 6362 / UT26 / NBRC 101211 / UT26S)</name>
    <name type="common">Sphingobium japonicum</name>
    <dbReference type="NCBI Taxonomy" id="452662"/>
    <lineage>
        <taxon>Bacteria</taxon>
        <taxon>Pseudomonadati</taxon>
        <taxon>Pseudomonadota</taxon>
        <taxon>Alphaproteobacteria</taxon>
        <taxon>Sphingomonadales</taxon>
        <taxon>Sphingomonadaceae</taxon>
        <taxon>Sphingobium</taxon>
    </lineage>
</organism>
<dbReference type="EMBL" id="AP010803">
    <property type="protein sequence ID" value="BAI95823.1"/>
    <property type="molecule type" value="Genomic_DNA"/>
</dbReference>
<dbReference type="HOGENOM" id="CLU_2920363_0_0_5"/>
<evidence type="ECO:0008006" key="3">
    <source>
        <dbReference type="Google" id="ProtNLM"/>
    </source>
</evidence>
<evidence type="ECO:0000313" key="1">
    <source>
        <dbReference type="EMBL" id="BAI95823.1"/>
    </source>
</evidence>
<keyword evidence="2" id="KW-1185">Reference proteome</keyword>
<dbReference type="AlphaFoldDB" id="D4YZP1"/>
<dbReference type="Proteomes" id="UP000007753">
    <property type="component" value="Chromosome 1"/>
</dbReference>
<reference evidence="1 2" key="1">
    <citation type="journal article" date="2010" name="J. Bacteriol.">
        <title>Complete genome sequence of the representative gamma-hexachlorocyclohexane-degrading bacterium Sphingobium japonicum UT26.</title>
        <authorList>
            <person name="Nagata Y."/>
            <person name="Ohtsubo Y."/>
            <person name="Endo R."/>
            <person name="Ichikawa N."/>
            <person name="Ankai A."/>
            <person name="Oguchi A."/>
            <person name="Fukui S."/>
            <person name="Fujita N."/>
            <person name="Tsuda M."/>
        </authorList>
    </citation>
    <scope>NUCLEOTIDE SEQUENCE [LARGE SCALE GENOMIC DNA]</scope>
    <source>
        <strain evidence="2">DSM 16413 / CCM 7287 / MTCC 6362 / UT26 / NBRC 101211 / UT26S</strain>
    </source>
</reference>
<dbReference type="STRING" id="452662.SJA_C1-09890"/>
<dbReference type="KEGG" id="sjp:SJA_C1-09890"/>
<accession>D4YZP1</accession>
<protein>
    <recommendedName>
        <fullName evidence="3">Helix-turn-helix domain-containing protein</fullName>
    </recommendedName>
</protein>